<evidence type="ECO:0000259" key="11">
    <source>
        <dbReference type="Pfam" id="PF26002"/>
    </source>
</evidence>
<evidence type="ECO:0000256" key="5">
    <source>
        <dbReference type="ARBA" id="ARBA00022519"/>
    </source>
</evidence>
<feature type="coiled-coil region" evidence="10">
    <location>
        <begin position="91"/>
        <end position="159"/>
    </location>
</feature>
<dbReference type="GO" id="GO:0005886">
    <property type="term" value="C:plasma membrane"/>
    <property type="evidence" value="ECO:0007669"/>
    <property type="project" value="UniProtKB-SubCell"/>
</dbReference>
<evidence type="ECO:0000256" key="6">
    <source>
        <dbReference type="ARBA" id="ARBA00022692"/>
    </source>
</evidence>
<dbReference type="eggNOG" id="COG0845">
    <property type="taxonomic scope" value="Bacteria"/>
</dbReference>
<keyword evidence="5 9" id="KW-0997">Cell inner membrane</keyword>
<keyword evidence="8 9" id="KW-0472">Membrane</keyword>
<dbReference type="GO" id="GO:0009306">
    <property type="term" value="P:protein secretion"/>
    <property type="evidence" value="ECO:0007669"/>
    <property type="project" value="InterPro"/>
</dbReference>
<feature type="transmembrane region" description="Helical" evidence="9">
    <location>
        <begin position="21"/>
        <end position="39"/>
    </location>
</feature>
<dbReference type="InterPro" id="IPR006144">
    <property type="entry name" value="Secretion_HlyD_CS"/>
</dbReference>
<evidence type="ECO:0000256" key="9">
    <source>
        <dbReference type="RuleBase" id="RU365093"/>
    </source>
</evidence>
<evidence type="ECO:0000313" key="13">
    <source>
        <dbReference type="Proteomes" id="UP000006230"/>
    </source>
</evidence>
<name>Q0FTY7_SALBH</name>
<dbReference type="Pfam" id="PF26002">
    <property type="entry name" value="Beta-barrel_AprE"/>
    <property type="match status" value="1"/>
</dbReference>
<evidence type="ECO:0000313" key="12">
    <source>
        <dbReference type="EMBL" id="EAU47612.1"/>
    </source>
</evidence>
<feature type="domain" description="AprE-like beta-barrel" evidence="11">
    <location>
        <begin position="322"/>
        <end position="408"/>
    </location>
</feature>
<dbReference type="Gene3D" id="2.40.50.100">
    <property type="match status" value="1"/>
</dbReference>
<dbReference type="InterPro" id="IPR010129">
    <property type="entry name" value="T1SS_HlyD"/>
</dbReference>
<dbReference type="NCBIfam" id="TIGR01843">
    <property type="entry name" value="type_I_hlyD"/>
    <property type="match status" value="1"/>
</dbReference>
<evidence type="ECO:0000256" key="8">
    <source>
        <dbReference type="ARBA" id="ARBA00023136"/>
    </source>
</evidence>
<dbReference type="InterPro" id="IPR050739">
    <property type="entry name" value="MFP"/>
</dbReference>
<organism evidence="12 13">
    <name type="scientific">Salipiger bermudensis (strain DSM 26914 / JCM 13377 / KCTC 12554 / HTCC2601)</name>
    <name type="common">Pelagibaca bermudensis</name>
    <dbReference type="NCBI Taxonomy" id="314265"/>
    <lineage>
        <taxon>Bacteria</taxon>
        <taxon>Pseudomonadati</taxon>
        <taxon>Pseudomonadota</taxon>
        <taxon>Alphaproteobacteria</taxon>
        <taxon>Rhodobacterales</taxon>
        <taxon>Roseobacteraceae</taxon>
        <taxon>Salipiger</taxon>
    </lineage>
</organism>
<dbReference type="PROSITE" id="PS00543">
    <property type="entry name" value="HLYD_FAMILY"/>
    <property type="match status" value="1"/>
</dbReference>
<comment type="subcellular location">
    <subcellularLocation>
        <location evidence="1 9">Cell inner membrane</location>
        <topology evidence="1 9">Single-pass membrane protein</topology>
    </subcellularLocation>
</comment>
<reference evidence="12 13" key="1">
    <citation type="journal article" date="2010" name="J. Bacteriol.">
        <title>Genome sequences of Pelagibaca bermudensis HTCC2601T and Maritimibacter alkaliphilus HTCC2654T, the type strains of two marine Roseobacter genera.</title>
        <authorList>
            <person name="Thrash J.C."/>
            <person name="Cho J.C."/>
            <person name="Ferriera S."/>
            <person name="Johnson J."/>
            <person name="Vergin K.L."/>
            <person name="Giovannoni S.J."/>
        </authorList>
    </citation>
    <scope>NUCLEOTIDE SEQUENCE [LARGE SCALE GENOMIC DNA]</scope>
    <source>
        <strain evidence="13">DSM 26914 / JCM 13377 / KCTC 12554 / HTCC2601</strain>
    </source>
</reference>
<keyword evidence="10" id="KW-0175">Coiled coil</keyword>
<dbReference type="Gene3D" id="2.40.30.170">
    <property type="match status" value="1"/>
</dbReference>
<keyword evidence="6 9" id="KW-0812">Transmembrane</keyword>
<dbReference type="PRINTS" id="PR01490">
    <property type="entry name" value="RTXTOXIND"/>
</dbReference>
<evidence type="ECO:0000256" key="7">
    <source>
        <dbReference type="ARBA" id="ARBA00022989"/>
    </source>
</evidence>
<keyword evidence="13" id="KW-1185">Reference proteome</keyword>
<comment type="similarity">
    <text evidence="2 9">Belongs to the membrane fusion protein (MFP) (TC 8.A.1) family.</text>
</comment>
<dbReference type="AlphaFoldDB" id="Q0FTY7"/>
<evidence type="ECO:0000256" key="1">
    <source>
        <dbReference type="ARBA" id="ARBA00004377"/>
    </source>
</evidence>
<dbReference type="InterPro" id="IPR058982">
    <property type="entry name" value="Beta-barrel_AprE"/>
</dbReference>
<keyword evidence="4 9" id="KW-1003">Cell membrane</keyword>
<dbReference type="RefSeq" id="WP_007798540.1">
    <property type="nucleotide sequence ID" value="NZ_DS022276.1"/>
</dbReference>
<evidence type="ECO:0000256" key="3">
    <source>
        <dbReference type="ARBA" id="ARBA00022448"/>
    </source>
</evidence>
<evidence type="ECO:0000256" key="2">
    <source>
        <dbReference type="ARBA" id="ARBA00009477"/>
    </source>
</evidence>
<sequence>MKRKKLDFVLHDGPSVKLARLAALVIVIAIAVIVVWSIFANVYEVAKAHGVIEPVDQIRPVESRQGGRVALVAVELGEYVEEGELLVSLSRSEVVSRRDELRAQIAGLEIETEMLDAQVSQRPADFSRWEDEFPTLVAREEASLEAALALLEVQRLEVKARIAQRTSDIAAVGDQLPLIAEELAMLERSQSVTEDLRSRNLATQQQADEQMQRLDGLRLRQQELRGERERATQNIEELEATLRRIDLDAVAEARSRIAEAQAQLRGLKAREAALEQEVVEVDIRAPVAGFVQSLPDESTGDVIDPGGVVATIVPGSGELRFAGRLAPRDIGFVRQDQPVRLKIDSYDFSRYGALEGRVVEISPTSTVDQRGESFYEVLVGIEQTFFRNADDGLDLMPGMTGEADIVTGAKTVFQYVWKPVYTNLDLALSER</sequence>
<dbReference type="EMBL" id="AATQ01000005">
    <property type="protein sequence ID" value="EAU47612.1"/>
    <property type="molecule type" value="Genomic_DNA"/>
</dbReference>
<dbReference type="Proteomes" id="UP000006230">
    <property type="component" value="Unassembled WGS sequence"/>
</dbReference>
<dbReference type="OrthoDB" id="9810980at2"/>
<comment type="caution">
    <text evidence="12">The sequence shown here is derived from an EMBL/GenBank/DDBJ whole genome shotgun (WGS) entry which is preliminary data.</text>
</comment>
<evidence type="ECO:0000256" key="10">
    <source>
        <dbReference type="SAM" id="Coils"/>
    </source>
</evidence>
<accession>Q0FTY7</accession>
<dbReference type="PANTHER" id="PTHR30386:SF26">
    <property type="entry name" value="TRANSPORT PROTEIN COMB"/>
    <property type="match status" value="1"/>
</dbReference>
<feature type="coiled-coil region" evidence="10">
    <location>
        <begin position="207"/>
        <end position="277"/>
    </location>
</feature>
<evidence type="ECO:0000256" key="4">
    <source>
        <dbReference type="ARBA" id="ARBA00022475"/>
    </source>
</evidence>
<keyword evidence="7 9" id="KW-1133">Transmembrane helix</keyword>
<proteinExistence type="inferred from homology"/>
<dbReference type="STRING" id="314265.R2601_19784"/>
<keyword evidence="3 9" id="KW-0813">Transport</keyword>
<gene>
    <name evidence="12" type="ORF">R2601_19784</name>
</gene>
<dbReference type="PANTHER" id="PTHR30386">
    <property type="entry name" value="MEMBRANE FUSION SUBUNIT OF EMRAB-TOLC MULTIDRUG EFFLUX PUMP"/>
    <property type="match status" value="1"/>
</dbReference>
<dbReference type="HOGENOM" id="CLU_023976_8_1_5"/>
<protein>
    <recommendedName>
        <fullName evidence="9">Membrane fusion protein (MFP) family protein</fullName>
    </recommendedName>
</protein>